<dbReference type="EMBL" id="JAUSRF010000039">
    <property type="protein sequence ID" value="MDP9840765.1"/>
    <property type="molecule type" value="Genomic_DNA"/>
</dbReference>
<protein>
    <submittedName>
        <fullName evidence="1">Uncharacterized protein</fullName>
    </submittedName>
</protein>
<dbReference type="Proteomes" id="UP001241472">
    <property type="component" value="Unassembled WGS sequence"/>
</dbReference>
<name>A0ABT9Q200_9HYPH</name>
<organism evidence="1 2">
    <name type="scientific">Neorhizobium huautlense</name>
    <dbReference type="NCBI Taxonomy" id="67774"/>
    <lineage>
        <taxon>Bacteria</taxon>
        <taxon>Pseudomonadati</taxon>
        <taxon>Pseudomonadota</taxon>
        <taxon>Alphaproteobacteria</taxon>
        <taxon>Hyphomicrobiales</taxon>
        <taxon>Rhizobiaceae</taxon>
        <taxon>Rhizobium/Agrobacterium group</taxon>
        <taxon>Neorhizobium</taxon>
    </lineage>
</organism>
<proteinExistence type="predicted"/>
<sequence>MLITPASAQVNTQSVDLCIAASAPAVNHEDYMVLSGNGTREIVANLLAGDKVYIRTPYPTETAIRGFR</sequence>
<accession>A0ABT9Q200</accession>
<reference evidence="1 2" key="1">
    <citation type="submission" date="2023-07" db="EMBL/GenBank/DDBJ databases">
        <title>Sorghum-associated microbial communities from plants grown in Nebraska, USA.</title>
        <authorList>
            <person name="Schachtman D."/>
        </authorList>
    </citation>
    <scope>NUCLEOTIDE SEQUENCE [LARGE SCALE GENOMIC DNA]</scope>
    <source>
        <strain evidence="1 2">DS1307</strain>
    </source>
</reference>
<evidence type="ECO:0000313" key="1">
    <source>
        <dbReference type="EMBL" id="MDP9840765.1"/>
    </source>
</evidence>
<gene>
    <name evidence="1" type="ORF">J2T09_005553</name>
</gene>
<evidence type="ECO:0000313" key="2">
    <source>
        <dbReference type="Proteomes" id="UP001241472"/>
    </source>
</evidence>
<dbReference type="RefSeq" id="WP_306840255.1">
    <property type="nucleotide sequence ID" value="NZ_JAUSRF010000039.1"/>
</dbReference>
<comment type="caution">
    <text evidence="1">The sequence shown here is derived from an EMBL/GenBank/DDBJ whole genome shotgun (WGS) entry which is preliminary data.</text>
</comment>
<keyword evidence="2" id="KW-1185">Reference proteome</keyword>